<evidence type="ECO:0000256" key="7">
    <source>
        <dbReference type="ARBA" id="ARBA00023136"/>
    </source>
</evidence>
<dbReference type="InterPro" id="IPR010420">
    <property type="entry name" value="CASTOR/POLLUX/SYM8_dom"/>
</dbReference>
<keyword evidence="5 8" id="KW-1133">Transmembrane helix</keyword>
<name>A0A3B0Z3Q9_9ZZZZ</name>
<dbReference type="AlphaFoldDB" id="A0A3B0Z3Q9"/>
<dbReference type="GO" id="GO:0012505">
    <property type="term" value="C:endomembrane system"/>
    <property type="evidence" value="ECO:0007669"/>
    <property type="project" value="UniProtKB-SubCell"/>
</dbReference>
<feature type="transmembrane region" description="Helical" evidence="8">
    <location>
        <begin position="21"/>
        <end position="51"/>
    </location>
</feature>
<evidence type="ECO:0000256" key="6">
    <source>
        <dbReference type="ARBA" id="ARBA00023065"/>
    </source>
</evidence>
<dbReference type="Pfam" id="PF06241">
    <property type="entry name" value="Castor_Poll_mid"/>
    <property type="match status" value="1"/>
</dbReference>
<evidence type="ECO:0000256" key="2">
    <source>
        <dbReference type="ARBA" id="ARBA00008577"/>
    </source>
</evidence>
<evidence type="ECO:0000256" key="3">
    <source>
        <dbReference type="ARBA" id="ARBA00022448"/>
    </source>
</evidence>
<protein>
    <recommendedName>
        <fullName evidence="12">Secreted protein</fullName>
    </recommendedName>
</protein>
<dbReference type="PANTHER" id="PTHR31563">
    <property type="entry name" value="ION CHANNEL POLLUX-RELATED"/>
    <property type="match status" value="1"/>
</dbReference>
<comment type="subcellular location">
    <subcellularLocation>
        <location evidence="1">Endomembrane system</location>
        <topology evidence="1">Multi-pass membrane protein</topology>
    </subcellularLocation>
</comment>
<dbReference type="PANTHER" id="PTHR31563:SF10">
    <property type="entry name" value="ION CHANNEL POLLUX-RELATED"/>
    <property type="match status" value="1"/>
</dbReference>
<dbReference type="GO" id="GO:0006813">
    <property type="term" value="P:potassium ion transport"/>
    <property type="evidence" value="ECO:0007669"/>
    <property type="project" value="InterPro"/>
</dbReference>
<accession>A0A3B0Z3Q9</accession>
<dbReference type="InterPro" id="IPR044849">
    <property type="entry name" value="CASTOR/POLLUX/SYM8-like"/>
</dbReference>
<organism evidence="11">
    <name type="scientific">hydrothermal vent metagenome</name>
    <dbReference type="NCBI Taxonomy" id="652676"/>
    <lineage>
        <taxon>unclassified sequences</taxon>
        <taxon>metagenomes</taxon>
        <taxon>ecological metagenomes</taxon>
    </lineage>
</organism>
<gene>
    <name evidence="11" type="ORF">MNBD_GAMMA12-628</name>
</gene>
<evidence type="ECO:0000259" key="10">
    <source>
        <dbReference type="Pfam" id="PF22614"/>
    </source>
</evidence>
<evidence type="ECO:0008006" key="12">
    <source>
        <dbReference type="Google" id="ProtNLM"/>
    </source>
</evidence>
<feature type="domain" description="CASTOR/POLLUX/SYM8 ion channel conserved" evidence="9">
    <location>
        <begin position="281"/>
        <end position="375"/>
    </location>
</feature>
<proteinExistence type="inferred from homology"/>
<dbReference type="Pfam" id="PF22614">
    <property type="entry name" value="Slo-like_RCK"/>
    <property type="match status" value="1"/>
</dbReference>
<evidence type="ECO:0000256" key="5">
    <source>
        <dbReference type="ARBA" id="ARBA00022989"/>
    </source>
</evidence>
<keyword evidence="4 8" id="KW-0812">Transmembrane</keyword>
<evidence type="ECO:0000256" key="4">
    <source>
        <dbReference type="ARBA" id="ARBA00022692"/>
    </source>
</evidence>
<comment type="similarity">
    <text evidence="2">Belongs to the castor/pollux (TC 1.A.1.23) family.</text>
</comment>
<evidence type="ECO:0000313" key="11">
    <source>
        <dbReference type="EMBL" id="VAW75844.1"/>
    </source>
</evidence>
<dbReference type="InterPro" id="IPR003148">
    <property type="entry name" value="RCK_N"/>
</dbReference>
<dbReference type="EMBL" id="UOFL01000094">
    <property type="protein sequence ID" value="VAW75844.1"/>
    <property type="molecule type" value="Genomic_DNA"/>
</dbReference>
<feature type="transmembrane region" description="Helical" evidence="8">
    <location>
        <begin position="92"/>
        <end position="114"/>
    </location>
</feature>
<evidence type="ECO:0000259" key="9">
    <source>
        <dbReference type="Pfam" id="PF06241"/>
    </source>
</evidence>
<keyword evidence="7 8" id="KW-0472">Membrane</keyword>
<sequence length="650" mass="73370">MKHGTLGQRLRYRFDNFISKGGWSIFISLLAVFITSLIIIFSIRATIFYVYPEASKEFDTLLRNLYISFLELTDPGSMAQDKDSSGWFKLTAIMAGISGIVIMSMLIAIITTALDQKLAFLRKGHSKVMEQNHTLILGWNDRVIEIIRELILANESERSPAVVILSDLEKEYMDDILNTQLKNRLSTRIITRSGNTASVTDLARVSIESCRSVIAVAHCSDTASTDKKDASDARVIKTVLGIITSKPTDKQYNIVTEIFELRNRAVIESISPTEVITVDTQDILAKLLAQTSRSSGLAIVYGEILSFDGCEMYFYTSHWKESKFGDLQYHFEDGVPIGIRTNNKVTINPDANTIMKAGDDILIVAEDDSTIRFQKNSVTQVKPLKLKPGRLNIQQERTLLLGWNAKARVFIEQLADYVKQNSVVDIVIKHPAPAIINTIKELQARLSHITINLYNHDPMLRETLLEHDPFSYNDIIILSQGDEISNPEKTDSETIIILLLLRAIFAENPKKARRTKLITEVLNSENKELISQTGVNDFIISNRFISNILAQISEEPDIKAVYDDLFEEDGSEIYLKPLSLYLKKLPNKAVKFSDLMHLAQQRNEICIGFRSHKDIDNISKNFGVKMIPNKNKTYLLHPDDNLVVVAADEL</sequence>
<keyword evidence="6" id="KW-0406">Ion transport</keyword>
<dbReference type="Gene3D" id="3.40.50.720">
    <property type="entry name" value="NAD(P)-binding Rossmann-like Domain"/>
    <property type="match status" value="2"/>
</dbReference>
<evidence type="ECO:0000256" key="8">
    <source>
        <dbReference type="SAM" id="Phobius"/>
    </source>
</evidence>
<keyword evidence="3" id="KW-0813">Transport</keyword>
<evidence type="ECO:0000256" key="1">
    <source>
        <dbReference type="ARBA" id="ARBA00004127"/>
    </source>
</evidence>
<feature type="domain" description="RCK N-terminal" evidence="10">
    <location>
        <begin position="131"/>
        <end position="245"/>
    </location>
</feature>
<reference evidence="11" key="1">
    <citation type="submission" date="2018-06" db="EMBL/GenBank/DDBJ databases">
        <authorList>
            <person name="Zhirakovskaya E."/>
        </authorList>
    </citation>
    <scope>NUCLEOTIDE SEQUENCE</scope>
</reference>